<dbReference type="RefSeq" id="WP_194372182.1">
    <property type="nucleotide sequence ID" value="NZ_CP063767.1"/>
</dbReference>
<evidence type="ECO:0000256" key="1">
    <source>
        <dbReference type="ARBA" id="ARBA00023115"/>
    </source>
</evidence>
<evidence type="ECO:0000313" key="2">
    <source>
        <dbReference type="EMBL" id="QOY61122.1"/>
    </source>
</evidence>
<evidence type="ECO:0000313" key="3">
    <source>
        <dbReference type="Proteomes" id="UP000593735"/>
    </source>
</evidence>
<gene>
    <name evidence="2" type="ORF">INP52_02660</name>
</gene>
<proteinExistence type="predicted"/>
<dbReference type="InterPro" id="IPR029063">
    <property type="entry name" value="SAM-dependent_MTases_sf"/>
</dbReference>
<accession>A0A7S7M9B3</accession>
<keyword evidence="1" id="KW-0620">Polyamine biosynthesis</keyword>
<reference evidence="2 3" key="1">
    <citation type="submission" date="2020-10" db="EMBL/GenBank/DDBJ databases">
        <title>Olsenella immobilis sp.nov., isolated from the mud in a fermentation cellar used for the production of Chinese strong-flavoured liquor.</title>
        <authorList>
            <person name="Lu L."/>
        </authorList>
    </citation>
    <scope>NUCLEOTIDE SEQUENCE [LARGE SCALE GENOMIC DNA]</scope>
    <source>
        <strain evidence="2 3">LZLJ-2</strain>
    </source>
</reference>
<dbReference type="Pfam" id="PF01564">
    <property type="entry name" value="Spermine_synth"/>
    <property type="match status" value="1"/>
</dbReference>
<protein>
    <submittedName>
        <fullName evidence="2">Fused MFS/spermidine synthase</fullName>
    </submittedName>
</protein>
<dbReference type="EMBL" id="CP063767">
    <property type="protein sequence ID" value="QOY61122.1"/>
    <property type="molecule type" value="Genomic_DNA"/>
</dbReference>
<sequence length="285" mass="30035">MPNGNRRRLAALVAGVVAAAALARRALVLDAHLLRTMAGPALVYTTRDADGAPLRVLRTGDVYQSATYLGERRMEPPFAYHRSFARAFDLVPDARRLLVIGGGGFAFPKLVATEHPRVRTDAVEVDPAVVEAARRWFFLDEAIATQRAGGGELSVIVDDGRRFLDRATAGSYDVMVVDAFVGSEPVASLATAEAAASARRALGPKGVYLANVVSREGGADVGFLRGAVATLATAFAHVSVVCATDEARAGEDNYLVIASAAALDLPDAIAYDADFLGPVLRDADL</sequence>
<dbReference type="KEGG" id="tio:INP52_02660"/>
<dbReference type="NCBIfam" id="NF037959">
    <property type="entry name" value="MFS_SpdSyn"/>
    <property type="match status" value="1"/>
</dbReference>
<keyword evidence="3" id="KW-1185">Reference proteome</keyword>
<dbReference type="Proteomes" id="UP000593735">
    <property type="component" value="Chromosome"/>
</dbReference>
<dbReference type="GO" id="GO:0006596">
    <property type="term" value="P:polyamine biosynthetic process"/>
    <property type="evidence" value="ECO:0007669"/>
    <property type="project" value="UniProtKB-KW"/>
</dbReference>
<dbReference type="PANTHER" id="PTHR43317:SF1">
    <property type="entry name" value="THERMOSPERMINE SYNTHASE ACAULIS5"/>
    <property type="match status" value="1"/>
</dbReference>
<dbReference type="SUPFAM" id="SSF53335">
    <property type="entry name" value="S-adenosyl-L-methionine-dependent methyltransferases"/>
    <property type="match status" value="1"/>
</dbReference>
<organism evidence="2 3">
    <name type="scientific">Thermophilibacter immobilis</name>
    <dbReference type="NCBI Taxonomy" id="2779519"/>
    <lineage>
        <taxon>Bacteria</taxon>
        <taxon>Bacillati</taxon>
        <taxon>Actinomycetota</taxon>
        <taxon>Coriobacteriia</taxon>
        <taxon>Coriobacteriales</taxon>
        <taxon>Atopobiaceae</taxon>
        <taxon>Thermophilibacter</taxon>
    </lineage>
</organism>
<name>A0A7S7M9B3_9ACTN</name>
<dbReference type="Gene3D" id="3.40.50.150">
    <property type="entry name" value="Vaccinia Virus protein VP39"/>
    <property type="match status" value="1"/>
</dbReference>
<dbReference type="PANTHER" id="PTHR43317">
    <property type="entry name" value="THERMOSPERMINE SYNTHASE ACAULIS5"/>
    <property type="match status" value="1"/>
</dbReference>
<dbReference type="AlphaFoldDB" id="A0A7S7M9B3"/>